<accession>A0A371GGY8</accession>
<dbReference type="InterPro" id="IPR012337">
    <property type="entry name" value="RNaseH-like_sf"/>
</dbReference>
<keyword evidence="2" id="KW-1185">Reference proteome</keyword>
<dbReference type="PANTHER" id="PTHR47266">
    <property type="entry name" value="ENDONUCLEASE-RELATED"/>
    <property type="match status" value="1"/>
</dbReference>
<dbReference type="EMBL" id="QJKJ01005561">
    <property type="protein sequence ID" value="RDX89824.1"/>
    <property type="molecule type" value="Genomic_DNA"/>
</dbReference>
<dbReference type="GO" id="GO:0003676">
    <property type="term" value="F:nucleic acid binding"/>
    <property type="evidence" value="ECO:0007669"/>
    <property type="project" value="InterPro"/>
</dbReference>
<evidence type="ECO:0000313" key="2">
    <source>
        <dbReference type="Proteomes" id="UP000257109"/>
    </source>
</evidence>
<name>A0A371GGY8_MUCPR</name>
<comment type="caution">
    <text evidence="1">The sequence shown here is derived from an EMBL/GenBank/DDBJ whole genome shotgun (WGS) entry which is preliminary data.</text>
</comment>
<organism evidence="1 2">
    <name type="scientific">Mucuna pruriens</name>
    <name type="common">Velvet bean</name>
    <name type="synonym">Dolichos pruriens</name>
    <dbReference type="NCBI Taxonomy" id="157652"/>
    <lineage>
        <taxon>Eukaryota</taxon>
        <taxon>Viridiplantae</taxon>
        <taxon>Streptophyta</taxon>
        <taxon>Embryophyta</taxon>
        <taxon>Tracheophyta</taxon>
        <taxon>Spermatophyta</taxon>
        <taxon>Magnoliopsida</taxon>
        <taxon>eudicotyledons</taxon>
        <taxon>Gunneridae</taxon>
        <taxon>Pentapetalae</taxon>
        <taxon>rosids</taxon>
        <taxon>fabids</taxon>
        <taxon>Fabales</taxon>
        <taxon>Fabaceae</taxon>
        <taxon>Papilionoideae</taxon>
        <taxon>50 kb inversion clade</taxon>
        <taxon>NPAAA clade</taxon>
        <taxon>indigoferoid/millettioid clade</taxon>
        <taxon>Phaseoleae</taxon>
        <taxon>Mucuna</taxon>
    </lineage>
</organism>
<dbReference type="Proteomes" id="UP000257109">
    <property type="component" value="Unassembled WGS sequence"/>
</dbReference>
<dbReference type="InterPro" id="IPR036397">
    <property type="entry name" value="RNaseH_sf"/>
</dbReference>
<gene>
    <name evidence="1" type="primary">GIN1</name>
    <name evidence="1" type="ORF">CR513_28399</name>
</gene>
<reference evidence="1" key="1">
    <citation type="submission" date="2018-05" db="EMBL/GenBank/DDBJ databases">
        <title>Draft genome of Mucuna pruriens seed.</title>
        <authorList>
            <person name="Nnadi N.E."/>
            <person name="Vos R."/>
            <person name="Hasami M.H."/>
            <person name="Devisetty U.K."/>
            <person name="Aguiy J.C."/>
        </authorList>
    </citation>
    <scope>NUCLEOTIDE SEQUENCE [LARGE SCALE GENOMIC DNA]</scope>
    <source>
        <strain evidence="1">JCA_2017</strain>
    </source>
</reference>
<protein>
    <submittedName>
        <fullName evidence="1">Gypsy retrotransposon integrase-like protein 1</fullName>
    </submittedName>
</protein>
<dbReference type="OrthoDB" id="2016337at2759"/>
<dbReference type="Gene3D" id="3.30.420.10">
    <property type="entry name" value="Ribonuclease H-like superfamily/Ribonuclease H"/>
    <property type="match status" value="1"/>
</dbReference>
<dbReference type="AlphaFoldDB" id="A0A371GGY8"/>
<evidence type="ECO:0000313" key="1">
    <source>
        <dbReference type="EMBL" id="RDX89824.1"/>
    </source>
</evidence>
<proteinExistence type="predicted"/>
<feature type="non-terminal residue" evidence="1">
    <location>
        <position position="1"/>
    </location>
</feature>
<dbReference type="Gene3D" id="1.10.340.70">
    <property type="match status" value="1"/>
</dbReference>
<dbReference type="SUPFAM" id="SSF53098">
    <property type="entry name" value="Ribonuclease H-like"/>
    <property type="match status" value="1"/>
</dbReference>
<sequence>MIQEALNQPTIEKLNKRDFSFPLLKCLGEDEAEQPIKEVHDGARGSDIGGRTLPSKITRVGFYWPTIKGDNITFVKKCDKCQRAPRTTSFNDILVTILHVGSGYLRLDILGPFPLVIDQVKFLIVVVDYFTKWIEVEPVATILAERVRRFYWRKIVCRFGLPTVISVEHAQKNNQAEAANKVILKGLRK</sequence>
<dbReference type="InterPro" id="IPR052160">
    <property type="entry name" value="Gypsy_RT_Integrase-like"/>
</dbReference>